<feature type="domain" description="CMP/dCMP-type deaminase" evidence="5">
    <location>
        <begin position="7"/>
        <end position="121"/>
    </location>
</feature>
<dbReference type="CDD" id="cd01285">
    <property type="entry name" value="nucleoside_deaminase"/>
    <property type="match status" value="1"/>
</dbReference>
<dbReference type="PANTHER" id="PTHR11079">
    <property type="entry name" value="CYTOSINE DEAMINASE FAMILY MEMBER"/>
    <property type="match status" value="1"/>
</dbReference>
<dbReference type="InterPro" id="IPR016193">
    <property type="entry name" value="Cytidine_deaminase-like"/>
</dbReference>
<dbReference type="GO" id="GO:0047974">
    <property type="term" value="F:guanosine deaminase activity"/>
    <property type="evidence" value="ECO:0007669"/>
    <property type="project" value="TreeGrafter"/>
</dbReference>
<dbReference type="PANTHER" id="PTHR11079:SF161">
    <property type="entry name" value="CMP_DCMP-TYPE DEAMINASE DOMAIN-CONTAINING PROTEIN"/>
    <property type="match status" value="1"/>
</dbReference>
<dbReference type="InterPro" id="IPR002125">
    <property type="entry name" value="CMP_dCMP_dom"/>
</dbReference>
<sequence length="162" mass="18003">MRPEDIDFHANALQEAALLAQENVRQGKGGPFGAVIARERKVIARGVNRVTAQLDPTAHAEIEAIRAAALLLGTFDLGGCVLYTSSYPCPMCLGAIYWARLDEVFFGSSTEETAQAGFRDALLYREFQLPPQERRLRLVAIDSPECREAFALWSNSPNKVWY</sequence>
<proteinExistence type="inferred from homology"/>
<dbReference type="GO" id="GO:0004132">
    <property type="term" value="F:dCMP deaminase activity"/>
    <property type="evidence" value="ECO:0007669"/>
    <property type="project" value="UniProtKB-EC"/>
</dbReference>
<organism evidence="6 7">
    <name type="scientific">Methylacidimicrobium tartarophylax</name>
    <dbReference type="NCBI Taxonomy" id="1041768"/>
    <lineage>
        <taxon>Bacteria</taxon>
        <taxon>Pseudomonadati</taxon>
        <taxon>Verrucomicrobiota</taxon>
        <taxon>Methylacidimicrobium</taxon>
    </lineage>
</organism>
<evidence type="ECO:0000256" key="3">
    <source>
        <dbReference type="ARBA" id="ARBA00022801"/>
    </source>
</evidence>
<dbReference type="EMBL" id="CABFVA020000121">
    <property type="protein sequence ID" value="VVM08206.1"/>
    <property type="molecule type" value="Genomic_DNA"/>
</dbReference>
<keyword evidence="3 6" id="KW-0378">Hydrolase</keyword>
<evidence type="ECO:0000256" key="4">
    <source>
        <dbReference type="ARBA" id="ARBA00022833"/>
    </source>
</evidence>
<protein>
    <submittedName>
        <fullName evidence="6">dCMP deaminase</fullName>
        <ecNumber evidence="6">3.5.4.12</ecNumber>
    </submittedName>
</protein>
<keyword evidence="7" id="KW-1185">Reference proteome</keyword>
<name>A0A5E6MR19_9BACT</name>
<dbReference type="InterPro" id="IPR016192">
    <property type="entry name" value="APOBEC/CMP_deaminase_Zn-bd"/>
</dbReference>
<keyword evidence="4" id="KW-0862">Zinc</keyword>
<dbReference type="Gene3D" id="3.40.140.10">
    <property type="entry name" value="Cytidine Deaminase, domain 2"/>
    <property type="match status" value="1"/>
</dbReference>
<dbReference type="AlphaFoldDB" id="A0A5E6MR19"/>
<dbReference type="PROSITE" id="PS00903">
    <property type="entry name" value="CYT_DCMP_DEAMINASES_1"/>
    <property type="match status" value="1"/>
</dbReference>
<dbReference type="Pfam" id="PF00383">
    <property type="entry name" value="dCMP_cyt_deam_1"/>
    <property type="match status" value="1"/>
</dbReference>
<reference evidence="6 7" key="1">
    <citation type="submission" date="2019-09" db="EMBL/GenBank/DDBJ databases">
        <authorList>
            <person name="Cremers G."/>
        </authorList>
    </citation>
    <scope>NUCLEOTIDE SEQUENCE [LARGE SCALE GENOMIC DNA]</scope>
    <source>
        <strain evidence="6">4A</strain>
    </source>
</reference>
<dbReference type="RefSeq" id="WP_246186658.1">
    <property type="nucleotide sequence ID" value="NZ_CABFVA020000121.1"/>
</dbReference>
<evidence type="ECO:0000256" key="2">
    <source>
        <dbReference type="ARBA" id="ARBA00022723"/>
    </source>
</evidence>
<evidence type="ECO:0000259" key="5">
    <source>
        <dbReference type="PROSITE" id="PS51747"/>
    </source>
</evidence>
<keyword evidence="2" id="KW-0479">Metal-binding</keyword>
<comment type="similarity">
    <text evidence="1">Belongs to the cytidine and deoxycytidylate deaminase family.</text>
</comment>
<evidence type="ECO:0000256" key="1">
    <source>
        <dbReference type="ARBA" id="ARBA00006576"/>
    </source>
</evidence>
<dbReference type="FunFam" id="3.40.140.10:FF:000011">
    <property type="entry name" value="tRNA-specific adenosine deaminase"/>
    <property type="match status" value="1"/>
</dbReference>
<dbReference type="GO" id="GO:0006152">
    <property type="term" value="P:purine nucleoside catabolic process"/>
    <property type="evidence" value="ECO:0007669"/>
    <property type="project" value="TreeGrafter"/>
</dbReference>
<accession>A0A5E6MR19</accession>
<dbReference type="GO" id="GO:0008270">
    <property type="term" value="F:zinc ion binding"/>
    <property type="evidence" value="ECO:0007669"/>
    <property type="project" value="InterPro"/>
</dbReference>
<dbReference type="SUPFAM" id="SSF53927">
    <property type="entry name" value="Cytidine deaminase-like"/>
    <property type="match status" value="1"/>
</dbReference>
<dbReference type="PROSITE" id="PS51747">
    <property type="entry name" value="CYT_DCMP_DEAMINASES_2"/>
    <property type="match status" value="1"/>
</dbReference>
<evidence type="ECO:0000313" key="6">
    <source>
        <dbReference type="EMBL" id="VVM08206.1"/>
    </source>
</evidence>
<dbReference type="EC" id="3.5.4.12" evidence="6"/>
<gene>
    <name evidence="6" type="primary">comEB</name>
    <name evidence="6" type="ORF">MAMT_02185</name>
</gene>
<dbReference type="Proteomes" id="UP000334923">
    <property type="component" value="Unassembled WGS sequence"/>
</dbReference>
<evidence type="ECO:0000313" key="7">
    <source>
        <dbReference type="Proteomes" id="UP000334923"/>
    </source>
</evidence>